<dbReference type="Gene3D" id="1.10.443.10">
    <property type="entry name" value="Intergrase catalytic core"/>
    <property type="match status" value="1"/>
</dbReference>
<dbReference type="AlphaFoldDB" id="A0AAV2ZLL3"/>
<evidence type="ECO:0000313" key="3">
    <source>
        <dbReference type="Proteomes" id="UP001146120"/>
    </source>
</evidence>
<dbReference type="SUPFAM" id="SSF56349">
    <property type="entry name" value="DNA breaking-rejoining enzymes"/>
    <property type="match status" value="1"/>
</dbReference>
<gene>
    <name evidence="2" type="ORF">N0F65_007394</name>
</gene>
<organism evidence="2 3">
    <name type="scientific">Lagenidium giganteum</name>
    <dbReference type="NCBI Taxonomy" id="4803"/>
    <lineage>
        <taxon>Eukaryota</taxon>
        <taxon>Sar</taxon>
        <taxon>Stramenopiles</taxon>
        <taxon>Oomycota</taxon>
        <taxon>Peronosporomycetes</taxon>
        <taxon>Pythiales</taxon>
        <taxon>Pythiaceae</taxon>
    </lineage>
</organism>
<evidence type="ECO:0008006" key="4">
    <source>
        <dbReference type="Google" id="ProtNLM"/>
    </source>
</evidence>
<comment type="caution">
    <text evidence="2">The sequence shown here is derived from an EMBL/GenBank/DDBJ whole genome shotgun (WGS) entry which is preliminary data.</text>
</comment>
<protein>
    <recommendedName>
        <fullName evidence="4">Tyr recombinase domain-containing protein</fullName>
    </recommendedName>
</protein>
<reference evidence="2" key="1">
    <citation type="submission" date="2022-11" db="EMBL/GenBank/DDBJ databases">
        <authorList>
            <person name="Morgan W.R."/>
            <person name="Tartar A."/>
        </authorList>
    </citation>
    <scope>NUCLEOTIDE SEQUENCE</scope>
    <source>
        <strain evidence="2">ARSEF 373</strain>
    </source>
</reference>
<dbReference type="InterPro" id="IPR011010">
    <property type="entry name" value="DNA_brk_join_enz"/>
</dbReference>
<dbReference type="PANTHER" id="PTHR34605">
    <property type="entry name" value="PHAGE_INTEGRASE DOMAIN-CONTAINING PROTEIN"/>
    <property type="match status" value="1"/>
</dbReference>
<evidence type="ECO:0000256" key="1">
    <source>
        <dbReference type="ARBA" id="ARBA00023172"/>
    </source>
</evidence>
<proteinExistence type="predicted"/>
<dbReference type="InterPro" id="IPR013762">
    <property type="entry name" value="Integrase-like_cat_sf"/>
</dbReference>
<name>A0AAV2ZLL3_9STRA</name>
<keyword evidence="1" id="KW-0233">DNA recombination</keyword>
<accession>A0AAV2ZLL3</accession>
<keyword evidence="3" id="KW-1185">Reference proteome</keyword>
<dbReference type="InterPro" id="IPR052925">
    <property type="entry name" value="Phage_Integrase-like_Recomb"/>
</dbReference>
<evidence type="ECO:0000313" key="2">
    <source>
        <dbReference type="EMBL" id="DBA05232.1"/>
    </source>
</evidence>
<dbReference type="EMBL" id="DAKRPA010000001">
    <property type="protein sequence ID" value="DBA05232.1"/>
    <property type="molecule type" value="Genomic_DNA"/>
</dbReference>
<dbReference type="GO" id="GO:0015074">
    <property type="term" value="P:DNA integration"/>
    <property type="evidence" value="ECO:0007669"/>
    <property type="project" value="InterPro"/>
</dbReference>
<reference evidence="2" key="2">
    <citation type="journal article" date="2023" name="Microbiol Resour">
        <title>Decontamination and Annotation of the Draft Genome Sequence of the Oomycete Lagenidium giganteum ARSEF 373.</title>
        <authorList>
            <person name="Morgan W.R."/>
            <person name="Tartar A."/>
        </authorList>
    </citation>
    <scope>NUCLEOTIDE SEQUENCE</scope>
    <source>
        <strain evidence="2">ARSEF 373</strain>
    </source>
</reference>
<dbReference type="GO" id="GO:0006310">
    <property type="term" value="P:DNA recombination"/>
    <property type="evidence" value="ECO:0007669"/>
    <property type="project" value="UniProtKB-KW"/>
</dbReference>
<dbReference type="GO" id="GO:0003677">
    <property type="term" value="F:DNA binding"/>
    <property type="evidence" value="ECO:0007669"/>
    <property type="project" value="InterPro"/>
</dbReference>
<dbReference type="PANTHER" id="PTHR34605:SF3">
    <property type="entry name" value="P CELL-TYPE AGGLUTINATION PROTEIN MAP4-LIKE-RELATED"/>
    <property type="match status" value="1"/>
</dbReference>
<sequence>MNADGMPTQSSEASASVQITLTSAQASQHGPATIRMLFRSGHDNICPVIGATMLLEARGAAHSVPPAGMFKLDDNLYGAVISNMVTKALRRAASSLGASPRAFSTHSLRSGGATHLYKCGGDSLTIQFHGRWMSDAFNKYIQLCTDSVTSIRAGHG</sequence>
<dbReference type="Proteomes" id="UP001146120">
    <property type="component" value="Unassembled WGS sequence"/>
</dbReference>